<dbReference type="NCBIfam" id="TIGR00355">
    <property type="entry name" value="purH"/>
    <property type="match status" value="1"/>
</dbReference>
<evidence type="ECO:0000256" key="2">
    <source>
        <dbReference type="ARBA" id="ARBA00004954"/>
    </source>
</evidence>
<comment type="similarity">
    <text evidence="3 8">Belongs to the PurH family.</text>
</comment>
<dbReference type="CDD" id="cd01421">
    <property type="entry name" value="IMPCH"/>
    <property type="match status" value="1"/>
</dbReference>
<protein>
    <recommendedName>
        <fullName evidence="8">Bifunctional purine biosynthesis protein PurH</fullName>
    </recommendedName>
    <domain>
        <recommendedName>
            <fullName evidence="8">Phosphoribosylaminoimidazolecarboxamide formyltransferase</fullName>
            <ecNumber evidence="8">2.1.2.3</ecNumber>
        </recommendedName>
        <alternativeName>
            <fullName evidence="8">AICAR transformylase</fullName>
        </alternativeName>
    </domain>
    <domain>
        <recommendedName>
            <fullName evidence="8">IMP cyclohydrolase</fullName>
            <ecNumber evidence="8">3.5.4.10</ecNumber>
        </recommendedName>
        <alternativeName>
            <fullName evidence="8">ATIC</fullName>
        </alternativeName>
        <alternativeName>
            <fullName evidence="8">IMP synthase</fullName>
        </alternativeName>
        <alternativeName>
            <fullName evidence="8">Inosinicase</fullName>
        </alternativeName>
    </domain>
</protein>
<evidence type="ECO:0000256" key="3">
    <source>
        <dbReference type="ARBA" id="ARBA00007667"/>
    </source>
</evidence>
<dbReference type="InterPro" id="IPR002695">
    <property type="entry name" value="PurH-like"/>
</dbReference>
<keyword evidence="4 8" id="KW-0808">Transferase</keyword>
<dbReference type="InterPro" id="IPR036914">
    <property type="entry name" value="MGS-like_dom_sf"/>
</dbReference>
<dbReference type="Gene3D" id="3.40.140.20">
    <property type="match status" value="2"/>
</dbReference>
<feature type="domain" description="MGS-like" evidence="9">
    <location>
        <begin position="1"/>
        <end position="149"/>
    </location>
</feature>
<evidence type="ECO:0000256" key="1">
    <source>
        <dbReference type="ARBA" id="ARBA00004844"/>
    </source>
</evidence>
<keyword evidence="7 8" id="KW-0511">Multifunctional enzyme</keyword>
<comment type="pathway">
    <text evidence="2 8">Purine metabolism; IMP biosynthesis via de novo pathway; 5-formamido-1-(5-phospho-D-ribosyl)imidazole-4-carboxamide from 5-amino-1-(5-phospho-D-ribosyl)imidazole-4-carboxamide (10-formyl THF route): step 1/1.</text>
</comment>
<dbReference type="Gene3D" id="3.40.50.1380">
    <property type="entry name" value="Methylglyoxal synthase-like domain"/>
    <property type="match status" value="1"/>
</dbReference>
<dbReference type="PANTHER" id="PTHR11692">
    <property type="entry name" value="BIFUNCTIONAL PURINE BIOSYNTHESIS PROTEIN PURH"/>
    <property type="match status" value="1"/>
</dbReference>
<dbReference type="Pfam" id="PF01808">
    <property type="entry name" value="AICARFT_IMPCHas"/>
    <property type="match status" value="1"/>
</dbReference>
<dbReference type="SMART" id="SM00798">
    <property type="entry name" value="AICARFT_IMPCHas"/>
    <property type="match status" value="1"/>
</dbReference>
<keyword evidence="6 8" id="KW-0378">Hydrolase</keyword>
<dbReference type="PIRSF" id="PIRSF000414">
    <property type="entry name" value="AICARFT_IMPCHas"/>
    <property type="match status" value="1"/>
</dbReference>
<organism evidence="10 11">
    <name type="scientific">Nocardia lasii</name>
    <dbReference type="NCBI Taxonomy" id="1616107"/>
    <lineage>
        <taxon>Bacteria</taxon>
        <taxon>Bacillati</taxon>
        <taxon>Actinomycetota</taxon>
        <taxon>Actinomycetes</taxon>
        <taxon>Mycobacteriales</taxon>
        <taxon>Nocardiaceae</taxon>
        <taxon>Nocardia</taxon>
    </lineage>
</organism>
<dbReference type="EMBL" id="JBHSQN010000015">
    <property type="protein sequence ID" value="MFC6014203.1"/>
    <property type="molecule type" value="Genomic_DNA"/>
</dbReference>
<dbReference type="GO" id="GO:0003937">
    <property type="term" value="F:IMP cyclohydrolase activity"/>
    <property type="evidence" value="ECO:0007669"/>
    <property type="project" value="UniProtKB-EC"/>
</dbReference>
<keyword evidence="11" id="KW-1185">Reference proteome</keyword>
<comment type="catalytic activity">
    <reaction evidence="8">
        <text>(6R)-10-formyltetrahydrofolate + 5-amino-1-(5-phospho-beta-D-ribosyl)imidazole-4-carboxamide = 5-formamido-1-(5-phospho-D-ribosyl)imidazole-4-carboxamide + (6S)-5,6,7,8-tetrahydrofolate</text>
        <dbReference type="Rhea" id="RHEA:22192"/>
        <dbReference type="ChEBI" id="CHEBI:57453"/>
        <dbReference type="ChEBI" id="CHEBI:58467"/>
        <dbReference type="ChEBI" id="CHEBI:58475"/>
        <dbReference type="ChEBI" id="CHEBI:195366"/>
        <dbReference type="EC" id="2.1.2.3"/>
    </reaction>
</comment>
<gene>
    <name evidence="8 10" type="primary">purH</name>
    <name evidence="10" type="ORF">ACFP3H_24380</name>
</gene>
<dbReference type="PROSITE" id="PS51855">
    <property type="entry name" value="MGS"/>
    <property type="match status" value="1"/>
</dbReference>
<keyword evidence="5 8" id="KW-0658">Purine biosynthesis</keyword>
<accession>A0ABW1JZV2</accession>
<comment type="domain">
    <text evidence="8">The IMP cyclohydrolase activity resides in the N-terminal region.</text>
</comment>
<name>A0ABW1JZV2_9NOCA</name>
<comment type="catalytic activity">
    <reaction evidence="8">
        <text>IMP + H2O = 5-formamido-1-(5-phospho-D-ribosyl)imidazole-4-carboxamide</text>
        <dbReference type="Rhea" id="RHEA:18445"/>
        <dbReference type="ChEBI" id="CHEBI:15377"/>
        <dbReference type="ChEBI" id="CHEBI:58053"/>
        <dbReference type="ChEBI" id="CHEBI:58467"/>
        <dbReference type="EC" id="3.5.4.10"/>
    </reaction>
</comment>
<reference evidence="11" key="1">
    <citation type="journal article" date="2019" name="Int. J. Syst. Evol. Microbiol.">
        <title>The Global Catalogue of Microorganisms (GCM) 10K type strain sequencing project: providing services to taxonomists for standard genome sequencing and annotation.</title>
        <authorList>
            <consortium name="The Broad Institute Genomics Platform"/>
            <consortium name="The Broad Institute Genome Sequencing Center for Infectious Disease"/>
            <person name="Wu L."/>
            <person name="Ma J."/>
        </authorList>
    </citation>
    <scope>NUCLEOTIDE SEQUENCE [LARGE SCALE GENOMIC DNA]</scope>
    <source>
        <strain evidence="11">CCUG 36956</strain>
    </source>
</reference>
<dbReference type="EC" id="3.5.4.10" evidence="8"/>
<evidence type="ECO:0000256" key="5">
    <source>
        <dbReference type="ARBA" id="ARBA00022755"/>
    </source>
</evidence>
<dbReference type="SMART" id="SM00851">
    <property type="entry name" value="MGS"/>
    <property type="match status" value="1"/>
</dbReference>
<evidence type="ECO:0000256" key="8">
    <source>
        <dbReference type="HAMAP-Rule" id="MF_00139"/>
    </source>
</evidence>
<dbReference type="InterPro" id="IPR011607">
    <property type="entry name" value="MGS-like_dom"/>
</dbReference>
<evidence type="ECO:0000256" key="4">
    <source>
        <dbReference type="ARBA" id="ARBA00022679"/>
    </source>
</evidence>
<evidence type="ECO:0000313" key="11">
    <source>
        <dbReference type="Proteomes" id="UP001596223"/>
    </source>
</evidence>
<dbReference type="Proteomes" id="UP001596223">
    <property type="component" value="Unassembled WGS sequence"/>
</dbReference>
<dbReference type="InterPro" id="IPR024051">
    <property type="entry name" value="AICAR_Tfase_dup_dom_sf"/>
</dbReference>
<evidence type="ECO:0000313" key="10">
    <source>
        <dbReference type="EMBL" id="MFC6014203.1"/>
    </source>
</evidence>
<comment type="caution">
    <text evidence="10">The sequence shown here is derived from an EMBL/GenBank/DDBJ whole genome shotgun (WGS) entry which is preliminary data.</text>
</comment>
<dbReference type="GO" id="GO:0004643">
    <property type="term" value="F:phosphoribosylaminoimidazolecarboxamide formyltransferase activity"/>
    <property type="evidence" value="ECO:0007669"/>
    <property type="project" value="UniProtKB-EC"/>
</dbReference>
<evidence type="ECO:0000256" key="7">
    <source>
        <dbReference type="ARBA" id="ARBA00023268"/>
    </source>
</evidence>
<dbReference type="EC" id="2.1.2.3" evidence="8"/>
<proteinExistence type="inferred from homology"/>
<dbReference type="SUPFAM" id="SSF53927">
    <property type="entry name" value="Cytidine deaminase-like"/>
    <property type="match status" value="1"/>
</dbReference>
<evidence type="ECO:0000259" key="9">
    <source>
        <dbReference type="PROSITE" id="PS51855"/>
    </source>
</evidence>
<dbReference type="InterPro" id="IPR016193">
    <property type="entry name" value="Cytidine_deaminase-like"/>
</dbReference>
<sequence>MSERKPIQRALVSVYDKTGLIELATGLHAAGVELVSTGSTAGKIAEAGIPVTKVEDLTGFPETLDGRVKTLHPRVHAGILADTRRAEHVDQLVELGVEAFQLVVVNLYPFTQTVASGASVDECVEQIDIGGPSMVRAAAKNHPSVGVVVDVTDYDDVLAAVKSGGFTLAERTALAAKAFQHTASYDVAVASWMGSVAVPAVAEETEQFPGWVAGSWERSAVLRYGENPHQAAALYTSNDGTVGIAQAKQLHGKEMSYNNYTDGDAAWRAAFDFDEPAVAVIKHANPCGIAVGADIAEAHRKAHATDPVSAYGGVIAANREVSVEMAEQVAEIFTEVIIAPGYAPGAVEVLQRKKNVRVLVAEPPQRKGVELRPISGGALLQDRDVLDAAGDDPANWTLAAGDPADATTLADLEFAWRACRAVKSNAILLAEDGAAVGVGMGQVNRVDSCKLAVERAGERAKGAVAASDAFFPFSDGPEILVAAGVRAIVHPGGSIRDKDTVELCKEAGVTLYLTGARHFAH</sequence>
<dbReference type="PANTHER" id="PTHR11692:SF0">
    <property type="entry name" value="BIFUNCTIONAL PURINE BIOSYNTHESIS PROTEIN ATIC"/>
    <property type="match status" value="1"/>
</dbReference>
<evidence type="ECO:0000256" key="6">
    <source>
        <dbReference type="ARBA" id="ARBA00022801"/>
    </source>
</evidence>
<comment type="pathway">
    <text evidence="1 8">Purine metabolism; IMP biosynthesis via de novo pathway; IMP from 5-formamido-1-(5-phospho-D-ribosyl)imidazole-4-carboxamide: step 1/1.</text>
</comment>
<dbReference type="HAMAP" id="MF_00139">
    <property type="entry name" value="PurH"/>
    <property type="match status" value="1"/>
</dbReference>
<dbReference type="NCBIfam" id="NF002049">
    <property type="entry name" value="PRK00881.1"/>
    <property type="match status" value="1"/>
</dbReference>
<dbReference type="Pfam" id="PF02142">
    <property type="entry name" value="MGS"/>
    <property type="match status" value="1"/>
</dbReference>
<dbReference type="SUPFAM" id="SSF52335">
    <property type="entry name" value="Methylglyoxal synthase-like"/>
    <property type="match status" value="1"/>
</dbReference>
<dbReference type="RefSeq" id="WP_378609440.1">
    <property type="nucleotide sequence ID" value="NZ_JBHSQN010000015.1"/>
</dbReference>